<evidence type="ECO:0000313" key="1">
    <source>
        <dbReference type="EMBL" id="AZI20657.1"/>
    </source>
</evidence>
<gene>
    <name evidence="1" type="ORF">EIH08_07970</name>
</gene>
<protein>
    <submittedName>
        <fullName evidence="1">Uncharacterized protein</fullName>
    </submittedName>
</protein>
<name>A0A3G8WMF7_9FLAO</name>
<accession>A0A3G8WMF7</accession>
<sequence>MSFENLKKRLQSITKNNDNKVIIDLTESNFIEFVNTLIEHNSSEIDFEILKMTNGEAKNIDEYFDLKNSETKKFTLTEISSKYVLLSLQNNLLINLIFEFKKL</sequence>
<dbReference type="AlphaFoldDB" id="A0A3G8WMF7"/>
<evidence type="ECO:0000313" key="2">
    <source>
        <dbReference type="Proteomes" id="UP000282297"/>
    </source>
</evidence>
<dbReference type="RefSeq" id="WP_124784846.1">
    <property type="nucleotide sequence ID" value="NZ_CP034171.1"/>
</dbReference>
<dbReference type="Proteomes" id="UP000282297">
    <property type="component" value="Chromosome"/>
</dbReference>
<proteinExistence type="predicted"/>
<dbReference type="EMBL" id="CP034171">
    <property type="protein sequence ID" value="AZI20657.1"/>
    <property type="molecule type" value="Genomic_DNA"/>
</dbReference>
<reference evidence="2" key="1">
    <citation type="submission" date="2018-11" db="EMBL/GenBank/DDBJ databases">
        <title>Proposal to divide the Flavobacteriaceae and reorganize its genera based on Amino Acid Identity values calculated from whole genome sequences.</title>
        <authorList>
            <person name="Nicholson A.C."/>
            <person name="Gulvik C.A."/>
            <person name="Whitney A.M."/>
            <person name="Humrighouse B.W."/>
            <person name="Bell M."/>
            <person name="Holmes B."/>
            <person name="Steigerwalt A.B."/>
            <person name="Villarma A."/>
            <person name="Sheth M."/>
            <person name="Batra D."/>
            <person name="Pryor J."/>
            <person name="Bernardet J.-F."/>
            <person name="Hugo C."/>
            <person name="Kampfer P."/>
            <person name="Newman J.D."/>
            <person name="McQuiston J.R."/>
        </authorList>
    </citation>
    <scope>NUCLEOTIDE SEQUENCE [LARGE SCALE GENOMIC DNA]</scope>
    <source>
        <strain evidence="2">H4753</strain>
    </source>
</reference>
<organism evidence="1 2">
    <name type="scientific">Chryseobacterium taklimakanense</name>
    <dbReference type="NCBI Taxonomy" id="536441"/>
    <lineage>
        <taxon>Bacteria</taxon>
        <taxon>Pseudomonadati</taxon>
        <taxon>Bacteroidota</taxon>
        <taxon>Flavobacteriia</taxon>
        <taxon>Flavobacteriales</taxon>
        <taxon>Weeksellaceae</taxon>
        <taxon>Chryseobacterium group</taxon>
        <taxon>Chryseobacterium</taxon>
    </lineage>
</organism>